<dbReference type="Pfam" id="PF04149">
    <property type="entry name" value="DUF397"/>
    <property type="match status" value="1"/>
</dbReference>
<dbReference type="Proteomes" id="UP000525686">
    <property type="component" value="Unassembled WGS sequence"/>
</dbReference>
<dbReference type="EMBL" id="JABJWZ010000064">
    <property type="protein sequence ID" value="MBB1253686.1"/>
    <property type="molecule type" value="Genomic_DNA"/>
</dbReference>
<protein>
    <submittedName>
        <fullName evidence="2">DUF397 domain-containing protein</fullName>
    </submittedName>
</protein>
<evidence type="ECO:0000259" key="1">
    <source>
        <dbReference type="Pfam" id="PF04149"/>
    </source>
</evidence>
<dbReference type="RefSeq" id="WP_181354082.1">
    <property type="nucleotide sequence ID" value="NZ_JABJWZ010000064.1"/>
</dbReference>
<gene>
    <name evidence="2" type="ORF">H3146_09945</name>
</gene>
<name>A0A7W3WJV5_9ACTN</name>
<feature type="domain" description="DUF397" evidence="1">
    <location>
        <begin position="11"/>
        <end position="66"/>
    </location>
</feature>
<sequence length="66" mass="7059">MNGHAGLSGIEWVKSSYSNTDGGDCVEWAPATVVCGLVVVRDSKNPEGPHLLFGPRTWADFVASLR</sequence>
<organism evidence="2 3">
    <name type="scientific">Streptomyces alkaliterrae</name>
    <dbReference type="NCBI Taxonomy" id="2213162"/>
    <lineage>
        <taxon>Bacteria</taxon>
        <taxon>Bacillati</taxon>
        <taxon>Actinomycetota</taxon>
        <taxon>Actinomycetes</taxon>
        <taxon>Kitasatosporales</taxon>
        <taxon>Streptomycetaceae</taxon>
        <taxon>Streptomyces</taxon>
    </lineage>
</organism>
<evidence type="ECO:0000313" key="2">
    <source>
        <dbReference type="EMBL" id="MBB1253686.1"/>
    </source>
</evidence>
<dbReference type="InterPro" id="IPR007278">
    <property type="entry name" value="DUF397"/>
</dbReference>
<comment type="caution">
    <text evidence="2">The sequence shown here is derived from an EMBL/GenBank/DDBJ whole genome shotgun (WGS) entry which is preliminary data.</text>
</comment>
<evidence type="ECO:0000313" key="3">
    <source>
        <dbReference type="Proteomes" id="UP000525686"/>
    </source>
</evidence>
<proteinExistence type="predicted"/>
<accession>A0A7W3WJV5</accession>
<reference evidence="3" key="1">
    <citation type="submission" date="2020-05" db="EMBL/GenBank/DDBJ databases">
        <title>Classification of alakaliphilic streptomycetes isolated from an alkaline soil next to Lonar Crater, India and a proposal for the recognition of Streptomyces alkaliterrae sp. nov.</title>
        <authorList>
            <person name="Golinska P."/>
        </authorList>
    </citation>
    <scope>NUCLEOTIDE SEQUENCE [LARGE SCALE GENOMIC DNA]</scope>
    <source>
        <strain evidence="3">OF3</strain>
    </source>
</reference>
<dbReference type="AlphaFoldDB" id="A0A7W3WJV5"/>